<evidence type="ECO:0000256" key="3">
    <source>
        <dbReference type="ARBA" id="ARBA00022448"/>
    </source>
</evidence>
<keyword evidence="10" id="KW-0406">Ion transport</keyword>
<keyword evidence="9 15" id="KW-1133">Transmembrane helix</keyword>
<evidence type="ECO:0000313" key="18">
    <source>
        <dbReference type="Proteomes" id="UP001237642"/>
    </source>
</evidence>
<organism evidence="17 18">
    <name type="scientific">Heracleum sosnowskyi</name>
    <dbReference type="NCBI Taxonomy" id="360622"/>
    <lineage>
        <taxon>Eukaryota</taxon>
        <taxon>Viridiplantae</taxon>
        <taxon>Streptophyta</taxon>
        <taxon>Embryophyta</taxon>
        <taxon>Tracheophyta</taxon>
        <taxon>Spermatophyta</taxon>
        <taxon>Magnoliopsida</taxon>
        <taxon>eudicotyledons</taxon>
        <taxon>Gunneridae</taxon>
        <taxon>Pentapetalae</taxon>
        <taxon>asterids</taxon>
        <taxon>campanulids</taxon>
        <taxon>Apiales</taxon>
        <taxon>Apiaceae</taxon>
        <taxon>Apioideae</taxon>
        <taxon>apioid superclade</taxon>
        <taxon>Tordylieae</taxon>
        <taxon>Tordyliinae</taxon>
        <taxon>Heracleum</taxon>
    </lineage>
</organism>
<evidence type="ECO:0000256" key="8">
    <source>
        <dbReference type="ARBA" id="ARBA00022837"/>
    </source>
</evidence>
<evidence type="ECO:0000256" key="5">
    <source>
        <dbReference type="ARBA" id="ARBA00022673"/>
    </source>
</evidence>
<feature type="transmembrane region" description="Helical" evidence="15">
    <location>
        <begin position="38"/>
        <end position="57"/>
    </location>
</feature>
<proteinExistence type="inferred from homology"/>
<dbReference type="GO" id="GO:0015292">
    <property type="term" value="F:uniporter activity"/>
    <property type="evidence" value="ECO:0007669"/>
    <property type="project" value="TreeGrafter"/>
</dbReference>
<evidence type="ECO:0000313" key="17">
    <source>
        <dbReference type="EMBL" id="KAK1398034.1"/>
    </source>
</evidence>
<comment type="similarity">
    <text evidence="2">Belongs to the MCU (TC 1.A.77) family.</text>
</comment>
<keyword evidence="6 15" id="KW-0812">Transmembrane</keyword>
<evidence type="ECO:0000256" key="2">
    <source>
        <dbReference type="ARBA" id="ARBA00005653"/>
    </source>
</evidence>
<keyword evidence="12 15" id="KW-0472">Membrane</keyword>
<gene>
    <name evidence="17" type="ORF">POM88_007897</name>
</gene>
<dbReference type="GO" id="GO:0051560">
    <property type="term" value="P:mitochondrial calcium ion homeostasis"/>
    <property type="evidence" value="ECO:0007669"/>
    <property type="project" value="InterPro"/>
</dbReference>
<reference evidence="17" key="1">
    <citation type="submission" date="2023-02" db="EMBL/GenBank/DDBJ databases">
        <title>Genome of toxic invasive species Heracleum sosnowskyi carries increased number of genes despite the absence of recent whole-genome duplications.</title>
        <authorList>
            <person name="Schelkunov M."/>
            <person name="Shtratnikova V."/>
            <person name="Makarenko M."/>
            <person name="Klepikova A."/>
            <person name="Omelchenko D."/>
            <person name="Novikova G."/>
            <person name="Obukhova E."/>
            <person name="Bogdanov V."/>
            <person name="Penin A."/>
            <person name="Logacheva M."/>
        </authorList>
    </citation>
    <scope>NUCLEOTIDE SEQUENCE</scope>
    <source>
        <strain evidence="17">Hsosn_3</strain>
        <tissue evidence="17">Leaf</tissue>
    </source>
</reference>
<dbReference type="GO" id="GO:0005262">
    <property type="term" value="F:calcium channel activity"/>
    <property type="evidence" value="ECO:0007669"/>
    <property type="project" value="UniProtKB-KW"/>
</dbReference>
<dbReference type="PANTHER" id="PTHR13462:SF10">
    <property type="entry name" value="CALCIUM UNIPORTER PROTEIN, MITOCHONDRIAL"/>
    <property type="match status" value="1"/>
</dbReference>
<evidence type="ECO:0000256" key="1">
    <source>
        <dbReference type="ARBA" id="ARBA00004448"/>
    </source>
</evidence>
<evidence type="ECO:0000256" key="15">
    <source>
        <dbReference type="SAM" id="Phobius"/>
    </source>
</evidence>
<reference evidence="17" key="2">
    <citation type="submission" date="2023-05" db="EMBL/GenBank/DDBJ databases">
        <authorList>
            <person name="Schelkunov M.I."/>
        </authorList>
    </citation>
    <scope>NUCLEOTIDE SEQUENCE</scope>
    <source>
        <strain evidence="17">Hsosn_3</strain>
        <tissue evidence="17">Leaf</tissue>
    </source>
</reference>
<evidence type="ECO:0000256" key="7">
    <source>
        <dbReference type="ARBA" id="ARBA00022792"/>
    </source>
</evidence>
<comment type="caution">
    <text evidence="17">The sequence shown here is derived from an EMBL/GenBank/DDBJ whole genome shotgun (WGS) entry which is preliminary data.</text>
</comment>
<dbReference type="GO" id="GO:0036444">
    <property type="term" value="P:calcium import into the mitochondrion"/>
    <property type="evidence" value="ECO:0007669"/>
    <property type="project" value="TreeGrafter"/>
</dbReference>
<keyword evidence="5" id="KW-0107">Calcium channel</keyword>
<evidence type="ECO:0000256" key="9">
    <source>
        <dbReference type="ARBA" id="ARBA00022989"/>
    </source>
</evidence>
<dbReference type="EMBL" id="JAUIZM010000002">
    <property type="protein sequence ID" value="KAK1398034.1"/>
    <property type="molecule type" value="Genomic_DNA"/>
</dbReference>
<comment type="catalytic activity">
    <reaction evidence="14">
        <text>Ca(2+)(in) = Ca(2+)(out)</text>
        <dbReference type="Rhea" id="RHEA:29671"/>
        <dbReference type="ChEBI" id="CHEBI:29108"/>
    </reaction>
</comment>
<keyword evidence="8" id="KW-0106">Calcium</keyword>
<dbReference type="AlphaFoldDB" id="A0AAD8J5N6"/>
<dbReference type="GO" id="GO:1990246">
    <property type="term" value="C:uniplex complex"/>
    <property type="evidence" value="ECO:0007669"/>
    <property type="project" value="TreeGrafter"/>
</dbReference>
<protein>
    <submittedName>
        <fullName evidence="17">Calcium uniporter protein</fullName>
    </submittedName>
</protein>
<keyword evidence="3" id="KW-0813">Transport</keyword>
<evidence type="ECO:0000259" key="16">
    <source>
        <dbReference type="Pfam" id="PF04678"/>
    </source>
</evidence>
<evidence type="ECO:0000256" key="4">
    <source>
        <dbReference type="ARBA" id="ARBA00022568"/>
    </source>
</evidence>
<evidence type="ECO:0000256" key="6">
    <source>
        <dbReference type="ARBA" id="ARBA00022692"/>
    </source>
</evidence>
<accession>A0AAD8J5N6</accession>
<keyword evidence="18" id="KW-1185">Reference proteome</keyword>
<dbReference type="Pfam" id="PF04678">
    <property type="entry name" value="MCU"/>
    <property type="match status" value="1"/>
</dbReference>
<dbReference type="InterPro" id="IPR039055">
    <property type="entry name" value="MCU_fam"/>
</dbReference>
<evidence type="ECO:0000256" key="12">
    <source>
        <dbReference type="ARBA" id="ARBA00023136"/>
    </source>
</evidence>
<keyword evidence="11" id="KW-0496">Mitochondrion</keyword>
<evidence type="ECO:0000256" key="13">
    <source>
        <dbReference type="ARBA" id="ARBA00023303"/>
    </source>
</evidence>
<evidence type="ECO:0000256" key="10">
    <source>
        <dbReference type="ARBA" id="ARBA00023065"/>
    </source>
</evidence>
<name>A0AAD8J5N6_9APIA</name>
<keyword evidence="4" id="KW-0109">Calcium transport</keyword>
<dbReference type="Proteomes" id="UP001237642">
    <property type="component" value="Unassembled WGS sequence"/>
</dbReference>
<evidence type="ECO:0000256" key="11">
    <source>
        <dbReference type="ARBA" id="ARBA00023128"/>
    </source>
</evidence>
<evidence type="ECO:0000256" key="14">
    <source>
        <dbReference type="ARBA" id="ARBA00036634"/>
    </source>
</evidence>
<keyword evidence="7" id="KW-0999">Mitochondrion inner membrane</keyword>
<keyword evidence="13" id="KW-0407">Ion channel</keyword>
<dbReference type="InterPro" id="IPR006769">
    <property type="entry name" value="MCU_C"/>
</dbReference>
<sequence>MAIPLALLPDDKPRLDELRKLQEKKDELDIMAHKQVRLILWSGYGFTVFHASLFFRLKFWELSPDVMEPIEYLTAATVVVVGYAYFLFTSKAPTYQDLMKRLFLWRQKKLFKKHIFDSVRFMDLQRQCNHRCENYGHLSSKSS</sequence>
<comment type="subcellular location">
    <subcellularLocation>
        <location evidence="1">Mitochondrion inner membrane</location>
        <topology evidence="1">Multi-pass membrane protein</topology>
    </subcellularLocation>
</comment>
<dbReference type="PANTHER" id="PTHR13462">
    <property type="entry name" value="CALCIUM UNIPORTER PROTEIN, MITOCHONDRIAL"/>
    <property type="match status" value="1"/>
</dbReference>
<feature type="transmembrane region" description="Helical" evidence="15">
    <location>
        <begin position="69"/>
        <end position="88"/>
    </location>
</feature>
<feature type="domain" description="Calcium uniporter protein C-terminal" evidence="16">
    <location>
        <begin position="15"/>
        <end position="123"/>
    </location>
</feature>